<gene>
    <name evidence="3" type="ORF">ACJRO7_017854</name>
</gene>
<dbReference type="InterPro" id="IPR006171">
    <property type="entry name" value="TOPRIM_dom"/>
</dbReference>
<comment type="caution">
    <text evidence="3">The sequence shown here is derived from an EMBL/GenBank/DDBJ whole genome shotgun (WGS) entry which is preliminary data.</text>
</comment>
<evidence type="ECO:0000256" key="1">
    <source>
        <dbReference type="SAM" id="MobiDB-lite"/>
    </source>
</evidence>
<dbReference type="CDD" id="cd00188">
    <property type="entry name" value="TOPRIM"/>
    <property type="match status" value="1"/>
</dbReference>
<dbReference type="AlphaFoldDB" id="A0ABD3KRM8"/>
<evidence type="ECO:0000313" key="4">
    <source>
        <dbReference type="Proteomes" id="UP001634007"/>
    </source>
</evidence>
<dbReference type="Pfam" id="PF13662">
    <property type="entry name" value="Toprim_4"/>
    <property type="match status" value="1"/>
</dbReference>
<dbReference type="InterPro" id="IPR027032">
    <property type="entry name" value="Twinkle-like"/>
</dbReference>
<dbReference type="EMBL" id="JBJKBG010000004">
    <property type="protein sequence ID" value="KAL3742441.1"/>
    <property type="molecule type" value="Genomic_DNA"/>
</dbReference>
<evidence type="ECO:0000313" key="3">
    <source>
        <dbReference type="EMBL" id="KAL3742441.1"/>
    </source>
</evidence>
<dbReference type="Proteomes" id="UP001634007">
    <property type="component" value="Unassembled WGS sequence"/>
</dbReference>
<dbReference type="PANTHER" id="PTHR12873">
    <property type="entry name" value="T7-LIKE MITOCHONDRIAL DNA HELICASE"/>
    <property type="match status" value="1"/>
</dbReference>
<organism evidence="3 4">
    <name type="scientific">Eucalyptus globulus</name>
    <name type="common">Tasmanian blue gum</name>
    <dbReference type="NCBI Taxonomy" id="34317"/>
    <lineage>
        <taxon>Eukaryota</taxon>
        <taxon>Viridiplantae</taxon>
        <taxon>Streptophyta</taxon>
        <taxon>Embryophyta</taxon>
        <taxon>Tracheophyta</taxon>
        <taxon>Spermatophyta</taxon>
        <taxon>Magnoliopsida</taxon>
        <taxon>eudicotyledons</taxon>
        <taxon>Gunneridae</taxon>
        <taxon>Pentapetalae</taxon>
        <taxon>rosids</taxon>
        <taxon>malvids</taxon>
        <taxon>Myrtales</taxon>
        <taxon>Myrtaceae</taxon>
        <taxon>Myrtoideae</taxon>
        <taxon>Eucalypteae</taxon>
        <taxon>Eucalyptus</taxon>
    </lineage>
</organism>
<name>A0ABD3KRM8_EUCGL</name>
<feature type="region of interest" description="Disordered" evidence="1">
    <location>
        <begin position="346"/>
        <end position="365"/>
    </location>
</feature>
<dbReference type="SMART" id="SM00493">
    <property type="entry name" value="TOPRIM"/>
    <property type="match status" value="1"/>
</dbReference>
<dbReference type="PANTHER" id="PTHR12873:SF6">
    <property type="entry name" value="TOPRIM DOMAIN-CONTAINING PROTEIN"/>
    <property type="match status" value="1"/>
</dbReference>
<feature type="compositionally biased region" description="Polar residues" evidence="1">
    <location>
        <begin position="354"/>
        <end position="365"/>
    </location>
</feature>
<reference evidence="3 4" key="1">
    <citation type="submission" date="2024-11" db="EMBL/GenBank/DDBJ databases">
        <title>Chromosome-level genome assembly of Eucalyptus globulus Labill. provides insights into its genome evolution.</title>
        <authorList>
            <person name="Li X."/>
        </authorList>
    </citation>
    <scope>NUCLEOTIDE SEQUENCE [LARGE SCALE GENOMIC DNA]</scope>
    <source>
        <strain evidence="3">CL2024</strain>
        <tissue evidence="3">Fresh tender leaves</tissue>
    </source>
</reference>
<accession>A0ABD3KRM8</accession>
<dbReference type="Gene3D" id="3.40.1360.10">
    <property type="match status" value="1"/>
</dbReference>
<keyword evidence="4" id="KW-1185">Reference proteome</keyword>
<proteinExistence type="predicted"/>
<protein>
    <recommendedName>
        <fullName evidence="2">Toprim domain-containing protein</fullName>
    </recommendedName>
</protein>
<evidence type="ECO:0000259" key="2">
    <source>
        <dbReference type="SMART" id="SM00493"/>
    </source>
</evidence>
<sequence length="365" mass="40579">MPFGVAHRLSSCPGLLVSIKPHGSFGSSAALRRSVRCSRTDSKPPEARLQHFKGGAADMAKLRELEQKVALLGIDCEDPSRPGFYGNLFCPKCRGGQKVERSLSFHIVQSGEFAMWRCFRMECGWAGQAFAEMKASSTVQMTEESLRLEPLSDKIIGYFAERKISEETLQRNGVKQLSGEQSAISFPYKREGQLVGCKYRTLEKKFWQEKGTEKTLYGLDDISEADEIVIVEGEIDKLSLEEAGFINCASVPSGAPGKVSKRGLPSPDKDTAYQYLWNCKDHLHKASRIILATDGDAPGQALAEELAKRLGKQRCWKVNWPKKDDFSRFNDANEVLKHLGPTSLREAIEHADSMSPTSSEPSDIR</sequence>
<feature type="domain" description="Toprim" evidence="2">
    <location>
        <begin position="226"/>
        <end position="315"/>
    </location>
</feature>
<dbReference type="SUPFAM" id="SSF56731">
    <property type="entry name" value="DNA primase core"/>
    <property type="match status" value="1"/>
</dbReference>